<feature type="domain" description="Reverse transcriptase zinc-binding" evidence="1">
    <location>
        <begin position="42"/>
        <end position="101"/>
    </location>
</feature>
<gene>
    <name evidence="2" type="ORF">RDI58_028261</name>
</gene>
<sequence>MYYGKQWTVWNIQANQASWMMQKILQVYKDLEAVGWNEAQVIQVYQLLRGEYPKVEWRKLVCNTIACPKWCFILLLTLHGRLLTNEWLIVWGSVDNTKCIL</sequence>
<dbReference type="AlphaFoldDB" id="A0AAN8Y0Z3"/>
<protein>
    <recommendedName>
        <fullName evidence="1">Reverse transcriptase zinc-binding domain-containing protein</fullName>
    </recommendedName>
</protein>
<organism evidence="2 3">
    <name type="scientific">Solanum bulbocastanum</name>
    <name type="common">Wild potato</name>
    <dbReference type="NCBI Taxonomy" id="147425"/>
    <lineage>
        <taxon>Eukaryota</taxon>
        <taxon>Viridiplantae</taxon>
        <taxon>Streptophyta</taxon>
        <taxon>Embryophyta</taxon>
        <taxon>Tracheophyta</taxon>
        <taxon>Spermatophyta</taxon>
        <taxon>Magnoliopsida</taxon>
        <taxon>eudicotyledons</taxon>
        <taxon>Gunneridae</taxon>
        <taxon>Pentapetalae</taxon>
        <taxon>asterids</taxon>
        <taxon>lamiids</taxon>
        <taxon>Solanales</taxon>
        <taxon>Solanaceae</taxon>
        <taxon>Solanoideae</taxon>
        <taxon>Solaneae</taxon>
        <taxon>Solanum</taxon>
    </lineage>
</organism>
<evidence type="ECO:0000313" key="3">
    <source>
        <dbReference type="Proteomes" id="UP001371456"/>
    </source>
</evidence>
<evidence type="ECO:0000313" key="2">
    <source>
        <dbReference type="EMBL" id="KAK6773023.1"/>
    </source>
</evidence>
<dbReference type="Pfam" id="PF13966">
    <property type="entry name" value="zf-RVT"/>
    <property type="match status" value="1"/>
</dbReference>
<comment type="caution">
    <text evidence="2">The sequence shown here is derived from an EMBL/GenBank/DDBJ whole genome shotgun (WGS) entry which is preliminary data.</text>
</comment>
<reference evidence="2 3" key="1">
    <citation type="submission" date="2024-02" db="EMBL/GenBank/DDBJ databases">
        <title>de novo genome assembly of Solanum bulbocastanum strain 11H21.</title>
        <authorList>
            <person name="Hosaka A.J."/>
        </authorList>
    </citation>
    <scope>NUCLEOTIDE SEQUENCE [LARGE SCALE GENOMIC DNA]</scope>
    <source>
        <tissue evidence="2">Young leaves</tissue>
    </source>
</reference>
<dbReference type="InterPro" id="IPR026960">
    <property type="entry name" value="RVT-Znf"/>
</dbReference>
<dbReference type="EMBL" id="JBANQN010000012">
    <property type="protein sequence ID" value="KAK6773023.1"/>
    <property type="molecule type" value="Genomic_DNA"/>
</dbReference>
<keyword evidence="3" id="KW-1185">Reference proteome</keyword>
<name>A0AAN8Y0Z3_SOLBU</name>
<accession>A0AAN8Y0Z3</accession>
<evidence type="ECO:0000259" key="1">
    <source>
        <dbReference type="Pfam" id="PF13966"/>
    </source>
</evidence>
<dbReference type="Proteomes" id="UP001371456">
    <property type="component" value="Unassembled WGS sequence"/>
</dbReference>
<proteinExistence type="predicted"/>